<name>A0A9Q3CCZ7_9BASI</name>
<comment type="caution">
    <text evidence="2">The sequence shown here is derived from an EMBL/GenBank/DDBJ whole genome shotgun (WGS) entry which is preliminary data.</text>
</comment>
<gene>
    <name evidence="2" type="ORF">O181_021354</name>
</gene>
<organism evidence="2 3">
    <name type="scientific">Austropuccinia psidii MF-1</name>
    <dbReference type="NCBI Taxonomy" id="1389203"/>
    <lineage>
        <taxon>Eukaryota</taxon>
        <taxon>Fungi</taxon>
        <taxon>Dikarya</taxon>
        <taxon>Basidiomycota</taxon>
        <taxon>Pucciniomycotina</taxon>
        <taxon>Pucciniomycetes</taxon>
        <taxon>Pucciniales</taxon>
        <taxon>Sphaerophragmiaceae</taxon>
        <taxon>Austropuccinia</taxon>
    </lineage>
</organism>
<reference evidence="2" key="1">
    <citation type="submission" date="2021-03" db="EMBL/GenBank/DDBJ databases">
        <title>Draft genome sequence of rust myrtle Austropuccinia psidii MF-1, a brazilian biotype.</title>
        <authorList>
            <person name="Quecine M.C."/>
            <person name="Pachon D.M.R."/>
            <person name="Bonatelli M.L."/>
            <person name="Correr F.H."/>
            <person name="Franceschini L.M."/>
            <person name="Leite T.F."/>
            <person name="Margarido G.R.A."/>
            <person name="Almeida C.A."/>
            <person name="Ferrarezi J.A."/>
            <person name="Labate C.A."/>
        </authorList>
    </citation>
    <scope>NUCLEOTIDE SEQUENCE</scope>
    <source>
        <strain evidence="2">MF-1</strain>
    </source>
</reference>
<feature type="region of interest" description="Disordered" evidence="1">
    <location>
        <begin position="311"/>
        <end position="332"/>
    </location>
</feature>
<feature type="region of interest" description="Disordered" evidence="1">
    <location>
        <begin position="272"/>
        <end position="299"/>
    </location>
</feature>
<dbReference type="OrthoDB" id="2497666at2759"/>
<protein>
    <submittedName>
        <fullName evidence="2">Uncharacterized protein</fullName>
    </submittedName>
</protein>
<proteinExistence type="predicted"/>
<dbReference type="AlphaFoldDB" id="A0A9Q3CCZ7"/>
<dbReference type="EMBL" id="AVOT02006462">
    <property type="protein sequence ID" value="MBW0481639.1"/>
    <property type="molecule type" value="Genomic_DNA"/>
</dbReference>
<accession>A0A9Q3CCZ7</accession>
<sequence>MAYIHCQHSSANDAPCQCPVFEESGYVDGKAHACDTCGHRPEWHLPQVKQPGNLPDPEMEHCKANSLPGQQCSCPLWVSNDDPAQQNHCALCGHKKGWHRPKIVSLKRGPEPILTSQETDPTTSLKRVSRRLVQSPSQTQSLNGDIDLKMRRRSNTSWTLNTKPMFESLKAHHNPTEDSFNHLLFKSATVGPADVPSHAVAQLHVLHANDAQLALRHKRFILEGWDQDAGQSPDNSLTEELTPSNFNKEFSGLQLCTSPLLSACLSDLNPNPSSKFGNEYSPESKKPSGSIRELSDSSNQNMVGSLSLEIKSSSSQNTGPCPSEKMTPKSITTSTSDSLSCYQLGKFGQSSRSFSETTNLVSGEFSLSYPPTNQDSVKDDTNSIIFGNSLVAKITSATVLKELSTDHTPNPSEIGSGIFSPRSMTSTSNNSFIQFPYDQAKYDKILPFQTNNDHQFRDDPLIRGINNSFGASTPISRSSTNLNIANKKFEEFNSENQTLTLLVSPPPSSTIYSPGDTVNIMVRLKDVVMHGSVSSTAEQEYQLAKWKRLVFQLRGFVNKTGVYNDPNQHDILDFTKLIFLARQNPVNPYSAECHFEFKIPTHVTCGCSPGHLPLPSSCSASDGHVMYYFNLKGKRKKAFLATATEDIFIQIRVKSKLLDPRDQLKTLPVSLSSSTSWNAISVGPKATILNALLTYQIEFISLTTSTISYEINLTFSSDSQIDNSIIQQILAKTIVEINNVKRLNSSHNQVLSNWNYQNVKLPPNTFRTSKGTIIFQIPGYLKVMDLTPSSCISSNLLKSDKINNLQSKCLITRYKNSKQNKITPLNSIPWTLKVLIQSNLLSQPLYILGKIGEFQSICSIRAIMKNKNLTSKKSSLYRTSTIN</sequence>
<evidence type="ECO:0000256" key="1">
    <source>
        <dbReference type="SAM" id="MobiDB-lite"/>
    </source>
</evidence>
<keyword evidence="3" id="KW-1185">Reference proteome</keyword>
<evidence type="ECO:0000313" key="3">
    <source>
        <dbReference type="Proteomes" id="UP000765509"/>
    </source>
</evidence>
<evidence type="ECO:0000313" key="2">
    <source>
        <dbReference type="EMBL" id="MBW0481639.1"/>
    </source>
</evidence>
<dbReference type="Proteomes" id="UP000765509">
    <property type="component" value="Unassembled WGS sequence"/>
</dbReference>